<evidence type="ECO:0000313" key="1">
    <source>
        <dbReference type="EMBL" id="EKR56633.1"/>
    </source>
</evidence>
<dbReference type="EMBL" id="AHNR02000014">
    <property type="protein sequence ID" value="EKR56633.1"/>
    <property type="molecule type" value="Genomic_DNA"/>
</dbReference>
<evidence type="ECO:0000313" key="2">
    <source>
        <dbReference type="Proteomes" id="UP000001340"/>
    </source>
</evidence>
<protein>
    <submittedName>
        <fullName evidence="1">Uncharacterized protein</fullName>
    </submittedName>
</protein>
<gene>
    <name evidence="1" type="ORF">LEP1GSC105_4256</name>
</gene>
<dbReference type="Proteomes" id="UP000001340">
    <property type="component" value="Unassembled WGS sequence"/>
</dbReference>
<proteinExistence type="predicted"/>
<dbReference type="AlphaFoldDB" id="A0A0E2D9P8"/>
<comment type="caution">
    <text evidence="1">The sequence shown here is derived from an EMBL/GenBank/DDBJ whole genome shotgun (WGS) entry which is preliminary data.</text>
</comment>
<reference evidence="1 2" key="1">
    <citation type="submission" date="2012-10" db="EMBL/GenBank/DDBJ databases">
        <authorList>
            <person name="Harkins D.M."/>
            <person name="Durkin A.S."/>
            <person name="Brinkac L.M."/>
            <person name="Haft D.H."/>
            <person name="Selengut J.D."/>
            <person name="Sanka R."/>
            <person name="DePew J."/>
            <person name="Purushe J."/>
            <person name="Chanthongthip A."/>
            <person name="Lattana O."/>
            <person name="Phetsouvanh R."/>
            <person name="Newton P.N."/>
            <person name="Vinetz J.M."/>
            <person name="Sutton G.G."/>
            <person name="Nierman W.C."/>
            <person name="Fouts D.E."/>
        </authorList>
    </citation>
    <scope>NUCLEOTIDE SEQUENCE [LARGE SCALE GENOMIC DNA]</scope>
    <source>
        <strain evidence="1 2">UI 12758</strain>
    </source>
</reference>
<name>A0A0E2D9P8_LEPIR</name>
<organism evidence="1 2">
    <name type="scientific">Leptospira interrogans str. UI 12758</name>
    <dbReference type="NCBI Taxonomy" id="1049938"/>
    <lineage>
        <taxon>Bacteria</taxon>
        <taxon>Pseudomonadati</taxon>
        <taxon>Spirochaetota</taxon>
        <taxon>Spirochaetia</taxon>
        <taxon>Leptospirales</taxon>
        <taxon>Leptospiraceae</taxon>
        <taxon>Leptospira</taxon>
    </lineage>
</organism>
<sequence length="62" mass="7283">MRPGRREYPKTEYIPSIIEYSKPFLVRRSPSAKTEAIAEIQVEIREPGLKFESLELEATRKF</sequence>
<accession>A0A0E2D9P8</accession>